<organism evidence="1">
    <name type="scientific">bioreactor metagenome</name>
    <dbReference type="NCBI Taxonomy" id="1076179"/>
    <lineage>
        <taxon>unclassified sequences</taxon>
        <taxon>metagenomes</taxon>
        <taxon>ecological metagenomes</taxon>
    </lineage>
</organism>
<evidence type="ECO:0000313" key="1">
    <source>
        <dbReference type="EMBL" id="MPL96383.1"/>
    </source>
</evidence>
<dbReference type="EMBL" id="VSSQ01000507">
    <property type="protein sequence ID" value="MPL96383.1"/>
    <property type="molecule type" value="Genomic_DNA"/>
</dbReference>
<dbReference type="PANTHER" id="PTHR40069:SF1">
    <property type="entry name" value="YWBE PROTEIN"/>
    <property type="match status" value="1"/>
</dbReference>
<dbReference type="PANTHER" id="PTHR40069">
    <property type="entry name" value="YWBE PROTEIN"/>
    <property type="match status" value="1"/>
</dbReference>
<accession>A0A644W1M1</accession>
<reference evidence="1" key="1">
    <citation type="submission" date="2019-08" db="EMBL/GenBank/DDBJ databases">
        <authorList>
            <person name="Kucharzyk K."/>
            <person name="Murdoch R.W."/>
            <person name="Higgins S."/>
            <person name="Loffler F."/>
        </authorList>
    </citation>
    <scope>NUCLEOTIDE SEQUENCE</scope>
</reference>
<dbReference type="Pfam" id="PF09962">
    <property type="entry name" value="DUF2196"/>
    <property type="match status" value="1"/>
</dbReference>
<evidence type="ECO:0008006" key="2">
    <source>
        <dbReference type="Google" id="ProtNLM"/>
    </source>
</evidence>
<dbReference type="AlphaFoldDB" id="A0A644W1M1"/>
<gene>
    <name evidence="1" type="ORF">SDC9_42561</name>
</gene>
<protein>
    <recommendedName>
        <fullName evidence="2">YwbE family protein</fullName>
    </recommendedName>
</protein>
<comment type="caution">
    <text evidence="1">The sequence shown here is derived from an EMBL/GenBank/DDBJ whole genome shotgun (WGS) entry which is preliminary data.</text>
</comment>
<dbReference type="InterPro" id="IPR019240">
    <property type="entry name" value="DUF2196"/>
</dbReference>
<sequence>MLKSWIFSVKSDEERGGRSLNGQTRSNIKIGALVDIVLKKDQATGALTRGHVKRILTNSPNHPHGIKVMLEEGGQVGRVQEIIES</sequence>
<proteinExistence type="predicted"/>
<dbReference type="NCBIfam" id="TIGR03833">
    <property type="entry name" value="YwbE family protein"/>
    <property type="match status" value="1"/>
</dbReference>
<name>A0A644W1M1_9ZZZZ</name>